<dbReference type="SUPFAM" id="SSF56235">
    <property type="entry name" value="N-terminal nucleophile aminohydrolases (Ntn hydrolases)"/>
    <property type="match status" value="1"/>
</dbReference>
<organism evidence="5 6">
    <name type="scientific">Linum tenue</name>
    <dbReference type="NCBI Taxonomy" id="586396"/>
    <lineage>
        <taxon>Eukaryota</taxon>
        <taxon>Viridiplantae</taxon>
        <taxon>Streptophyta</taxon>
        <taxon>Embryophyta</taxon>
        <taxon>Tracheophyta</taxon>
        <taxon>Spermatophyta</taxon>
        <taxon>Magnoliopsida</taxon>
        <taxon>eudicotyledons</taxon>
        <taxon>Gunneridae</taxon>
        <taxon>Pentapetalae</taxon>
        <taxon>rosids</taxon>
        <taxon>fabids</taxon>
        <taxon>Malpighiales</taxon>
        <taxon>Linaceae</taxon>
        <taxon>Linum</taxon>
    </lineage>
</organism>
<evidence type="ECO:0000256" key="3">
    <source>
        <dbReference type="PIRSR" id="PIRSR600246-3"/>
    </source>
</evidence>
<dbReference type="Proteomes" id="UP001154282">
    <property type="component" value="Unassembled WGS sequence"/>
</dbReference>
<comment type="subunit">
    <text evidence="1">Heterotetramer of two alpha and two beta chains arranged as a dimer of alpha/beta heterodimers.</text>
</comment>
<dbReference type="EMBL" id="CAMGYJ010000005">
    <property type="protein sequence ID" value="CAI0427142.1"/>
    <property type="molecule type" value="Genomic_DNA"/>
</dbReference>
<feature type="region of interest" description="Disordered" evidence="4">
    <location>
        <begin position="199"/>
        <end position="223"/>
    </location>
</feature>
<feature type="active site" description="Nucleophile" evidence="2">
    <location>
        <position position="230"/>
    </location>
</feature>
<sequence>MEVPMDEETSPRFFVAVHVGAGYHALSSEKSLRSAMKRACIAAASLLRQGSGSGRCIDATTAAIKVLEDDPCTNAGRGSNLTEDGRVECDASIMDGDSGAFGAVGAVPGVRNAIEIAALLAKEQLTECSLLGRIPPMFLVGEGARAWARSKNVLLEDTVDEAEKWLVTKRAKVQWQKFKEMLRTATTLTDATSEKESGYVSGANSVDTSGVPGGASSSVPTSEEDSVMDTVGVICVDSEGHIACGASSGGIALKVGGRVGLAAMYGSGCWASSKGPFGSSFIAGCCVSGAGESLMKGLVARECCVSSATYGFDIWIYSQAGPASASMNVLLSLNPNSNITQAGGNISSGVLMVQADAPAVTPGSTAKLKAIDIAAVYSSLSFGIGYLGNSMERPKASVLRRTKQQKELGIDHFEARIHLSSNGS</sequence>
<dbReference type="PANTHER" id="PTHR10188:SF8">
    <property type="entry name" value="THREONINE ASPARTASE 1"/>
    <property type="match status" value="1"/>
</dbReference>
<dbReference type="Pfam" id="PF01112">
    <property type="entry name" value="Asparaginase_2"/>
    <property type="match status" value="1"/>
</dbReference>
<dbReference type="InterPro" id="IPR037464">
    <property type="entry name" value="Taspase1"/>
</dbReference>
<evidence type="ECO:0000256" key="2">
    <source>
        <dbReference type="PIRSR" id="PIRSR600246-1"/>
    </source>
</evidence>
<name>A0AAV0KZV7_9ROSI</name>
<feature type="compositionally biased region" description="Low complexity" evidence="4">
    <location>
        <begin position="208"/>
        <end position="221"/>
    </location>
</feature>
<dbReference type="GO" id="GO:0005737">
    <property type="term" value="C:cytoplasm"/>
    <property type="evidence" value="ECO:0007669"/>
    <property type="project" value="TreeGrafter"/>
</dbReference>
<evidence type="ECO:0000256" key="1">
    <source>
        <dbReference type="ARBA" id="ARBA00011601"/>
    </source>
</evidence>
<dbReference type="PANTHER" id="PTHR10188">
    <property type="entry name" value="L-ASPARAGINASE"/>
    <property type="match status" value="1"/>
</dbReference>
<dbReference type="CDD" id="cd04514">
    <property type="entry name" value="Taspase1_like"/>
    <property type="match status" value="1"/>
</dbReference>
<evidence type="ECO:0000313" key="6">
    <source>
        <dbReference type="Proteomes" id="UP001154282"/>
    </source>
</evidence>
<evidence type="ECO:0000256" key="4">
    <source>
        <dbReference type="SAM" id="MobiDB-lite"/>
    </source>
</evidence>
<proteinExistence type="predicted"/>
<protein>
    <recommendedName>
        <fullName evidence="7">Threonine aspartase</fullName>
    </recommendedName>
</protein>
<accession>A0AAV0KZV7</accession>
<dbReference type="InterPro" id="IPR000246">
    <property type="entry name" value="Peptidase_T2"/>
</dbReference>
<dbReference type="GO" id="GO:0004298">
    <property type="term" value="F:threonine-type endopeptidase activity"/>
    <property type="evidence" value="ECO:0007669"/>
    <property type="project" value="InterPro"/>
</dbReference>
<feature type="site" description="Cleavage; by autolysis" evidence="3">
    <location>
        <begin position="229"/>
        <end position="230"/>
    </location>
</feature>
<dbReference type="Gene3D" id="3.60.20.30">
    <property type="entry name" value="(Glycosyl)asparaginase"/>
    <property type="match status" value="1"/>
</dbReference>
<dbReference type="InterPro" id="IPR029055">
    <property type="entry name" value="Ntn_hydrolases_N"/>
</dbReference>
<comment type="caution">
    <text evidence="5">The sequence shown here is derived from an EMBL/GenBank/DDBJ whole genome shotgun (WGS) entry which is preliminary data.</text>
</comment>
<dbReference type="GO" id="GO:0051604">
    <property type="term" value="P:protein maturation"/>
    <property type="evidence" value="ECO:0007669"/>
    <property type="project" value="TreeGrafter"/>
</dbReference>
<gene>
    <name evidence="5" type="ORF">LITE_LOCUS21078</name>
</gene>
<evidence type="ECO:0008006" key="7">
    <source>
        <dbReference type="Google" id="ProtNLM"/>
    </source>
</evidence>
<dbReference type="AlphaFoldDB" id="A0AAV0KZV7"/>
<keyword evidence="6" id="KW-1185">Reference proteome</keyword>
<evidence type="ECO:0000313" key="5">
    <source>
        <dbReference type="EMBL" id="CAI0427142.1"/>
    </source>
</evidence>
<reference evidence="5" key="1">
    <citation type="submission" date="2022-08" db="EMBL/GenBank/DDBJ databases">
        <authorList>
            <person name="Gutierrez-Valencia J."/>
        </authorList>
    </citation>
    <scope>NUCLEOTIDE SEQUENCE</scope>
</reference>
<dbReference type="FunFam" id="3.60.20.30:FF:000004">
    <property type="entry name" value="Putative threonine aspartase isoform A"/>
    <property type="match status" value="1"/>
</dbReference>